<dbReference type="EMBL" id="JAMSHJ010000005">
    <property type="protein sequence ID" value="KAI5413654.1"/>
    <property type="molecule type" value="Genomic_DNA"/>
</dbReference>
<dbReference type="Gene3D" id="2.40.70.10">
    <property type="entry name" value="Acid Proteases"/>
    <property type="match status" value="1"/>
</dbReference>
<comment type="caution">
    <text evidence="17">The sequence shown here is derived from an EMBL/GenBank/DDBJ whole genome shotgun (WGS) entry which is preliminary data.</text>
</comment>
<keyword evidence="5" id="KW-0479">Metal-binding</keyword>
<evidence type="ECO:0000256" key="8">
    <source>
        <dbReference type="ARBA" id="ARBA00022801"/>
    </source>
</evidence>
<dbReference type="GO" id="GO:0004519">
    <property type="term" value="F:endonuclease activity"/>
    <property type="evidence" value="ECO:0007669"/>
    <property type="project" value="UniProtKB-KW"/>
</dbReference>
<keyword evidence="8" id="KW-0378">Hydrolase</keyword>
<keyword evidence="13" id="KW-0238">DNA-binding</keyword>
<feature type="domain" description="Chromo" evidence="16">
    <location>
        <begin position="539"/>
        <end position="587"/>
    </location>
</feature>
<gene>
    <name evidence="17" type="ORF">KIW84_057998</name>
</gene>
<evidence type="ECO:0000256" key="14">
    <source>
        <dbReference type="ARBA" id="ARBA00023172"/>
    </source>
</evidence>
<sequence>MVPSNPLGVKLGDSHRVLNRGRCNGIQLNVGAVQICFDAYVLELGGVDLILGVVWLETLGKVTMDWKEMSMVFNHKGSMVKLLGQAVDDTMATFQSIITPSRMIAGCEWPTLMEVLGSPVSRVSDHQTKELGGLLDRFVIVFKEIQGLPPPRNTSHSIELLHGAGPVGVENKVADALSRQHEDAELQTIKSYPIWQQSSQLQQEVSNDPLLKNIVEAIQKDPNAKPGFALKGGILFYKNRLVIPASSPLIEELLKDFHSSPSGGHSGYLRTYRRMAGTLYWQGVMRRVQDFVKACDTCQRQKYAATTPNGLLQPLPIPVLEVVRLHGIPESILSDRDPLFVSIFWKELFKLVARCLKYQPKTWAHWIPWAELWYNTTFHVSTGFSLFEVVYGRKPPVLVHFLEGETRVEAVAQELRDRDEALRQLKTNLLKAQEHMKYQADKRRKEVQFEVGDWVFLKLRPHRQHSVVQRIHQKLAPKFFGPYQIMKKIGQVAYKLKLPPTSKIHPTFHVSQLKKAEGNYTTTTTTQLPISLESEKGDITPAKVLSWRDKFDGGQHKRQWLIQWEGMDVGDATWEEELLLKSQFPDLRLEDKANVVGGGDDRNESDPTSDDGDVLVNKDNFGSKQWRMMWAADFDESWTYDLEENCLEALDLHLPRDSSSYIKEALADSDDDSIKSGSQSNHNENDSTKTSPQPHHGNTDHPVSDVKLKLHASNTFCGLARNIWPRNDRVQTRIISSLARKGNDELATFCVAAILVLNRQKIIRETHAFDDMIKIFNDNMLEINVKRCIRTAIKLRKKYFNKASPELVNFLYLLLI</sequence>
<keyword evidence="4" id="KW-0540">Nuclease</keyword>
<dbReference type="InterPro" id="IPR012337">
    <property type="entry name" value="RNaseH-like_sf"/>
</dbReference>
<dbReference type="SUPFAM" id="SSF47923">
    <property type="entry name" value="Ypt/Rab-GAP domain of gyp1p"/>
    <property type="match status" value="1"/>
</dbReference>
<evidence type="ECO:0000256" key="5">
    <source>
        <dbReference type="ARBA" id="ARBA00022723"/>
    </source>
</evidence>
<evidence type="ECO:0000256" key="7">
    <source>
        <dbReference type="ARBA" id="ARBA00022759"/>
    </source>
</evidence>
<dbReference type="InterPro" id="IPR056924">
    <property type="entry name" value="SH3_Tf2-1"/>
</dbReference>
<keyword evidence="9" id="KW-0460">Magnesium</keyword>
<dbReference type="Proteomes" id="UP001058974">
    <property type="component" value="Chromosome 5"/>
</dbReference>
<dbReference type="AlphaFoldDB" id="A0A9D4X2Q9"/>
<name>A0A9D4X2Q9_PEA</name>
<dbReference type="GO" id="GO:0006310">
    <property type="term" value="P:DNA recombination"/>
    <property type="evidence" value="ECO:0007669"/>
    <property type="project" value="UniProtKB-KW"/>
</dbReference>
<dbReference type="GO" id="GO:0046872">
    <property type="term" value="F:metal ion binding"/>
    <property type="evidence" value="ECO:0007669"/>
    <property type="project" value="UniProtKB-KW"/>
</dbReference>
<evidence type="ECO:0000313" key="17">
    <source>
        <dbReference type="EMBL" id="KAI5413654.1"/>
    </source>
</evidence>
<evidence type="ECO:0000256" key="11">
    <source>
        <dbReference type="ARBA" id="ARBA00022918"/>
    </source>
</evidence>
<dbReference type="PANTHER" id="PTHR37984">
    <property type="entry name" value="PROTEIN CBG26694"/>
    <property type="match status" value="1"/>
</dbReference>
<protein>
    <recommendedName>
        <fullName evidence="16">Chromo domain-containing protein</fullName>
    </recommendedName>
</protein>
<dbReference type="PANTHER" id="PTHR37984:SF5">
    <property type="entry name" value="PROTEIN NYNRIN-LIKE"/>
    <property type="match status" value="1"/>
</dbReference>
<dbReference type="SUPFAM" id="SSF54160">
    <property type="entry name" value="Chromo domain-like"/>
    <property type="match status" value="1"/>
</dbReference>
<dbReference type="InterPro" id="IPR050951">
    <property type="entry name" value="Retrovirus_Pol_polyprotein"/>
</dbReference>
<evidence type="ECO:0000256" key="2">
    <source>
        <dbReference type="ARBA" id="ARBA00022679"/>
    </source>
</evidence>
<dbReference type="GO" id="GO:0006508">
    <property type="term" value="P:proteolysis"/>
    <property type="evidence" value="ECO:0007669"/>
    <property type="project" value="UniProtKB-KW"/>
</dbReference>
<keyword evidence="18" id="KW-1185">Reference proteome</keyword>
<evidence type="ECO:0000259" key="16">
    <source>
        <dbReference type="PROSITE" id="PS50013"/>
    </source>
</evidence>
<keyword evidence="12" id="KW-0239">DNA-directed DNA polymerase</keyword>
<feature type="region of interest" description="Disordered" evidence="15">
    <location>
        <begin position="668"/>
        <end position="703"/>
    </location>
</feature>
<dbReference type="GO" id="GO:0003677">
    <property type="term" value="F:DNA binding"/>
    <property type="evidence" value="ECO:0007669"/>
    <property type="project" value="UniProtKB-KW"/>
</dbReference>
<dbReference type="Gramene" id="Psat05G0799800-T1">
    <property type="protein sequence ID" value="KAI5413654.1"/>
    <property type="gene ID" value="KIW84_057998"/>
</dbReference>
<keyword evidence="10" id="KW-0229">DNA integration</keyword>
<keyword evidence="1" id="KW-0645">Protease</keyword>
<feature type="compositionally biased region" description="Basic and acidic residues" evidence="15">
    <location>
        <begin position="593"/>
        <end position="605"/>
    </location>
</feature>
<feature type="compositionally biased region" description="Polar residues" evidence="15">
    <location>
        <begin position="675"/>
        <end position="693"/>
    </location>
</feature>
<evidence type="ECO:0000256" key="10">
    <source>
        <dbReference type="ARBA" id="ARBA00022908"/>
    </source>
</evidence>
<dbReference type="Pfam" id="PF24626">
    <property type="entry name" value="SH3_Tf2-1"/>
    <property type="match status" value="1"/>
</dbReference>
<dbReference type="PROSITE" id="PS50013">
    <property type="entry name" value="CHROMO_2"/>
    <property type="match status" value="1"/>
</dbReference>
<dbReference type="InterPro" id="IPR021109">
    <property type="entry name" value="Peptidase_aspartic_dom_sf"/>
</dbReference>
<proteinExistence type="predicted"/>
<evidence type="ECO:0000256" key="15">
    <source>
        <dbReference type="SAM" id="MobiDB-lite"/>
    </source>
</evidence>
<evidence type="ECO:0000256" key="9">
    <source>
        <dbReference type="ARBA" id="ARBA00022842"/>
    </source>
</evidence>
<keyword evidence="11" id="KW-0695">RNA-directed DNA polymerase</keyword>
<keyword evidence="2" id="KW-0808">Transferase</keyword>
<dbReference type="GO" id="GO:0003964">
    <property type="term" value="F:RNA-directed DNA polymerase activity"/>
    <property type="evidence" value="ECO:0007669"/>
    <property type="project" value="UniProtKB-KW"/>
</dbReference>
<dbReference type="InterPro" id="IPR036397">
    <property type="entry name" value="RNaseH_sf"/>
</dbReference>
<dbReference type="InterPro" id="IPR000953">
    <property type="entry name" value="Chromo/chromo_shadow_dom"/>
</dbReference>
<evidence type="ECO:0000256" key="13">
    <source>
        <dbReference type="ARBA" id="ARBA00023125"/>
    </source>
</evidence>
<dbReference type="GO" id="GO:0015074">
    <property type="term" value="P:DNA integration"/>
    <property type="evidence" value="ECO:0007669"/>
    <property type="project" value="UniProtKB-KW"/>
</dbReference>
<feature type="region of interest" description="Disordered" evidence="15">
    <location>
        <begin position="593"/>
        <end position="617"/>
    </location>
</feature>
<organism evidence="17 18">
    <name type="scientific">Pisum sativum</name>
    <name type="common">Garden pea</name>
    <name type="synonym">Lathyrus oleraceus</name>
    <dbReference type="NCBI Taxonomy" id="3888"/>
    <lineage>
        <taxon>Eukaryota</taxon>
        <taxon>Viridiplantae</taxon>
        <taxon>Streptophyta</taxon>
        <taxon>Embryophyta</taxon>
        <taxon>Tracheophyta</taxon>
        <taxon>Spermatophyta</taxon>
        <taxon>Magnoliopsida</taxon>
        <taxon>eudicotyledons</taxon>
        <taxon>Gunneridae</taxon>
        <taxon>Pentapetalae</taxon>
        <taxon>rosids</taxon>
        <taxon>fabids</taxon>
        <taxon>Fabales</taxon>
        <taxon>Fabaceae</taxon>
        <taxon>Papilionoideae</taxon>
        <taxon>50 kb inversion clade</taxon>
        <taxon>NPAAA clade</taxon>
        <taxon>Hologalegina</taxon>
        <taxon>IRL clade</taxon>
        <taxon>Fabeae</taxon>
        <taxon>Lathyrus</taxon>
    </lineage>
</organism>
<dbReference type="InterPro" id="IPR035969">
    <property type="entry name" value="Rab-GAP_TBC_sf"/>
</dbReference>
<reference evidence="17 18" key="1">
    <citation type="journal article" date="2022" name="Nat. Genet.">
        <title>Improved pea reference genome and pan-genome highlight genomic features and evolutionary characteristics.</title>
        <authorList>
            <person name="Yang T."/>
            <person name="Liu R."/>
            <person name="Luo Y."/>
            <person name="Hu S."/>
            <person name="Wang D."/>
            <person name="Wang C."/>
            <person name="Pandey M.K."/>
            <person name="Ge S."/>
            <person name="Xu Q."/>
            <person name="Li N."/>
            <person name="Li G."/>
            <person name="Huang Y."/>
            <person name="Saxena R.K."/>
            <person name="Ji Y."/>
            <person name="Li M."/>
            <person name="Yan X."/>
            <person name="He Y."/>
            <person name="Liu Y."/>
            <person name="Wang X."/>
            <person name="Xiang C."/>
            <person name="Varshney R.K."/>
            <person name="Ding H."/>
            <person name="Gao S."/>
            <person name="Zong X."/>
        </authorList>
    </citation>
    <scope>NUCLEOTIDE SEQUENCE [LARGE SCALE GENOMIC DNA]</scope>
    <source>
        <strain evidence="17 18">cv. Zhongwan 6</strain>
    </source>
</reference>
<evidence type="ECO:0000256" key="3">
    <source>
        <dbReference type="ARBA" id="ARBA00022695"/>
    </source>
</evidence>
<dbReference type="InterPro" id="IPR041588">
    <property type="entry name" value="Integrase_H2C2"/>
</dbReference>
<accession>A0A9D4X2Q9</accession>
<dbReference type="Gene3D" id="1.10.340.70">
    <property type="match status" value="1"/>
</dbReference>
<evidence type="ECO:0000256" key="1">
    <source>
        <dbReference type="ARBA" id="ARBA00022670"/>
    </source>
</evidence>
<evidence type="ECO:0000256" key="6">
    <source>
        <dbReference type="ARBA" id="ARBA00022750"/>
    </source>
</evidence>
<keyword evidence="7" id="KW-0255">Endonuclease</keyword>
<keyword evidence="14" id="KW-0233">DNA recombination</keyword>
<keyword evidence="6" id="KW-0064">Aspartyl protease</keyword>
<dbReference type="GO" id="GO:0004190">
    <property type="term" value="F:aspartic-type endopeptidase activity"/>
    <property type="evidence" value="ECO:0007669"/>
    <property type="project" value="UniProtKB-KW"/>
</dbReference>
<evidence type="ECO:0000313" key="18">
    <source>
        <dbReference type="Proteomes" id="UP001058974"/>
    </source>
</evidence>
<dbReference type="Gene3D" id="3.30.420.10">
    <property type="entry name" value="Ribonuclease H-like superfamily/Ribonuclease H"/>
    <property type="match status" value="1"/>
</dbReference>
<evidence type="ECO:0000256" key="4">
    <source>
        <dbReference type="ARBA" id="ARBA00022722"/>
    </source>
</evidence>
<dbReference type="SUPFAM" id="SSF53098">
    <property type="entry name" value="Ribonuclease H-like"/>
    <property type="match status" value="1"/>
</dbReference>
<evidence type="ECO:0000256" key="12">
    <source>
        <dbReference type="ARBA" id="ARBA00022932"/>
    </source>
</evidence>
<keyword evidence="3" id="KW-0548">Nucleotidyltransferase</keyword>
<dbReference type="GO" id="GO:0003887">
    <property type="term" value="F:DNA-directed DNA polymerase activity"/>
    <property type="evidence" value="ECO:0007669"/>
    <property type="project" value="UniProtKB-KW"/>
</dbReference>
<dbReference type="InterPro" id="IPR016197">
    <property type="entry name" value="Chromo-like_dom_sf"/>
</dbReference>
<dbReference type="Pfam" id="PF17921">
    <property type="entry name" value="Integrase_H2C2"/>
    <property type="match status" value="1"/>
</dbReference>